<feature type="non-terminal residue" evidence="1">
    <location>
        <position position="1"/>
    </location>
</feature>
<name>A0A9P1FN79_9DINO</name>
<evidence type="ECO:0008006" key="4">
    <source>
        <dbReference type="Google" id="ProtNLM"/>
    </source>
</evidence>
<accession>A0A9P1FN79</accession>
<dbReference type="AlphaFoldDB" id="A0A9P1FN79"/>
<keyword evidence="3" id="KW-1185">Reference proteome</keyword>
<gene>
    <name evidence="1" type="ORF">C1SCF055_LOCUS10017</name>
</gene>
<reference evidence="2" key="2">
    <citation type="submission" date="2024-04" db="EMBL/GenBank/DDBJ databases">
        <authorList>
            <person name="Chen Y."/>
            <person name="Shah S."/>
            <person name="Dougan E. K."/>
            <person name="Thang M."/>
            <person name="Chan C."/>
        </authorList>
    </citation>
    <scope>NUCLEOTIDE SEQUENCE [LARGE SCALE GENOMIC DNA]</scope>
</reference>
<proteinExistence type="predicted"/>
<evidence type="ECO:0000313" key="2">
    <source>
        <dbReference type="EMBL" id="CAL1135683.1"/>
    </source>
</evidence>
<reference evidence="1" key="1">
    <citation type="submission" date="2022-10" db="EMBL/GenBank/DDBJ databases">
        <authorList>
            <person name="Chen Y."/>
            <person name="Dougan E. K."/>
            <person name="Chan C."/>
            <person name="Rhodes N."/>
            <person name="Thang M."/>
        </authorList>
    </citation>
    <scope>NUCLEOTIDE SEQUENCE</scope>
</reference>
<comment type="caution">
    <text evidence="1">The sequence shown here is derived from an EMBL/GenBank/DDBJ whole genome shotgun (WGS) entry which is preliminary data.</text>
</comment>
<evidence type="ECO:0000313" key="3">
    <source>
        <dbReference type="Proteomes" id="UP001152797"/>
    </source>
</evidence>
<dbReference type="GO" id="GO:0003676">
    <property type="term" value="F:nucleic acid binding"/>
    <property type="evidence" value="ECO:0007669"/>
    <property type="project" value="InterPro"/>
</dbReference>
<dbReference type="EMBL" id="CAMXCT020000702">
    <property type="protein sequence ID" value="CAL1135683.1"/>
    <property type="molecule type" value="Genomic_DNA"/>
</dbReference>
<organism evidence="1">
    <name type="scientific">Cladocopium goreaui</name>
    <dbReference type="NCBI Taxonomy" id="2562237"/>
    <lineage>
        <taxon>Eukaryota</taxon>
        <taxon>Sar</taxon>
        <taxon>Alveolata</taxon>
        <taxon>Dinophyceae</taxon>
        <taxon>Suessiales</taxon>
        <taxon>Symbiodiniaceae</taxon>
        <taxon>Cladocopium</taxon>
    </lineage>
</organism>
<evidence type="ECO:0000313" key="1">
    <source>
        <dbReference type="EMBL" id="CAI3982308.1"/>
    </source>
</evidence>
<dbReference type="Gene3D" id="3.30.420.10">
    <property type="entry name" value="Ribonuclease H-like superfamily/Ribonuclease H"/>
    <property type="match status" value="1"/>
</dbReference>
<dbReference type="OrthoDB" id="448147at2759"/>
<dbReference type="InterPro" id="IPR036397">
    <property type="entry name" value="RNaseH_sf"/>
</dbReference>
<dbReference type="Proteomes" id="UP001152797">
    <property type="component" value="Unassembled WGS sequence"/>
</dbReference>
<dbReference type="EMBL" id="CAMXCT010000702">
    <property type="protein sequence ID" value="CAI3982308.1"/>
    <property type="molecule type" value="Genomic_DNA"/>
</dbReference>
<dbReference type="EMBL" id="CAMXCT030000702">
    <property type="protein sequence ID" value="CAL4769620.1"/>
    <property type="molecule type" value="Genomic_DNA"/>
</dbReference>
<sequence>MEQDDIPERVHALEGQVQQLLAQQQGFDTQLKDFGNQHTQQISALQGQINSQSQQLHGHLENQNQTIQSLFEQQMSQIRGLLAKRPREEGNIRWAQVLLVLLVFRIGEAANPGPPDATFSIGAFNPSGLKGKAPYLVSQLAQGDIWAVSETHLCRQTMQAFRSSLHFAQSPYKYCVGGHPVPSQFCRQFHNAWRGVAIMSKHPTRALPTNWQPAIAESSRALIAATLLHDVWITGGVVYGACAQVPFPVPKRARGRAATQQTKPVKVVPFVPPPGLVAEQIFDSMAIAFRALECELHKASGLYARQKRDQNPNMIFQDLKPHADKGVGILTRARQTRIVDVNHAEEAIVLEPPIRFESEHAIYCNGKALTPIHVEDDCLWLEDTSDLQVGMPISQPIFQGTDQELFTLFSEAWKQMWDRHRHVSPDRWAQILSFARQHLPRGSFSCAPLDAPQLQHCIAHKKATTSGGLDGVSLVDLKAMPPAALTNFIHMFQEAEETGEWPSQVIAGLVPTVMDDRVGLPLCALSGMQRRFQVNGSLGPPISSTCGLPEGCALSCVGMMVVDMIYHAWMLHYFPLCQPLSYVDDWQVLLTDPANLLPAFQCLEGFVQAMDLSLDQRKTSTWSITAEGRQCIRRQGFGMVASCKNLGAHVQFTKQHTNKTMMDRVAKVSPLWAKLRLSPSAYQQKIRAIKCAAWPMGLHGIAATTLSLATFQSLRAGAMKGLKADSPGANAWVQLGLIEKCSTDPHVWATLQTFRLTRDCGSQPRVEEVMAEIAVSVAVTLTPHEDGWSVILASFDWVSPPGSSRELAVGHLPGILQSAVRAETFAVLQALLLTQDHPDSVTIWTDCEAVVKKLRRVLAGHDIVPPQEMELPTPDSRWKLPPLTVPAAAVRWYGDTIVRLLTSWLWQSVQTSSHPVVWISHFQLYVDFMASTGNPGPIHRSKWLNGADIPNLSLLGFGFKQRT</sequence>
<protein>
    <recommendedName>
        <fullName evidence="4">Reverse transcriptase domain-containing protein</fullName>
    </recommendedName>
</protein>